<proteinExistence type="inferred from homology"/>
<name>A0A930XWJ4_9GAMM</name>
<dbReference type="InterPro" id="IPR011053">
    <property type="entry name" value="Single_hybrid_motif"/>
</dbReference>
<dbReference type="PROSITE" id="PS50968">
    <property type="entry name" value="BIOTINYL_LIPOYL"/>
    <property type="match status" value="1"/>
</dbReference>
<dbReference type="InterPro" id="IPR002930">
    <property type="entry name" value="GCV_H"/>
</dbReference>
<dbReference type="InterPro" id="IPR017453">
    <property type="entry name" value="GCV_H_sub"/>
</dbReference>
<comment type="function">
    <text evidence="3">The glycine cleavage system catalyzes the degradation of glycine. The H protein shuttles the methylamine group of glycine from the P protein to the T protein.</text>
</comment>
<comment type="subunit">
    <text evidence="3">The glycine cleavage system is composed of four proteins: P, T, L and H.</text>
</comment>
<reference evidence="6" key="1">
    <citation type="submission" date="2020-10" db="EMBL/GenBank/DDBJ databases">
        <title>An improved Amphimedon queenslandica hologenome assembly reveals how three proteobacterial symbionts can extend the metabolic phenotypic of their marine sponge host.</title>
        <authorList>
            <person name="Degnan B."/>
            <person name="Degnan S."/>
            <person name="Xiang X."/>
        </authorList>
    </citation>
    <scope>NUCLEOTIDE SEQUENCE</scope>
    <source>
        <strain evidence="6">AqS2</strain>
    </source>
</reference>
<evidence type="ECO:0000259" key="5">
    <source>
        <dbReference type="PROSITE" id="PS50968"/>
    </source>
</evidence>
<dbReference type="EMBL" id="JADHEI010000033">
    <property type="protein sequence ID" value="MBF2735157.1"/>
    <property type="molecule type" value="Genomic_DNA"/>
</dbReference>
<feature type="domain" description="Lipoyl-binding" evidence="5">
    <location>
        <begin position="22"/>
        <end position="104"/>
    </location>
</feature>
<sequence>MSEPTKWYTQEHEWMYEAGVGVWRIGITDFAQQELGDAVMIELPAVNREVKAGEACAVIESVKTASDVFAPIAGLVVAVNNRLEAAPELVNQSPEDQGWLFEIRANEAVQPKADFMDLETYQASLDA</sequence>
<comment type="similarity">
    <text evidence="1 3">Belongs to the GcvH family.</text>
</comment>
<feature type="modified residue" description="N6-lipoyllysine" evidence="3 4">
    <location>
        <position position="63"/>
    </location>
</feature>
<dbReference type="GO" id="GO:0019464">
    <property type="term" value="P:glycine decarboxylation via glycine cleavage system"/>
    <property type="evidence" value="ECO:0007669"/>
    <property type="project" value="UniProtKB-UniRule"/>
</dbReference>
<evidence type="ECO:0000256" key="3">
    <source>
        <dbReference type="HAMAP-Rule" id="MF_00272"/>
    </source>
</evidence>
<dbReference type="PANTHER" id="PTHR11715:SF3">
    <property type="entry name" value="GLYCINE CLEAVAGE SYSTEM H PROTEIN-RELATED"/>
    <property type="match status" value="1"/>
</dbReference>
<dbReference type="HAMAP" id="MF_00272">
    <property type="entry name" value="GcvH"/>
    <property type="match status" value="1"/>
</dbReference>
<dbReference type="InterPro" id="IPR000089">
    <property type="entry name" value="Biotin_lipoyl"/>
</dbReference>
<dbReference type="Pfam" id="PF01597">
    <property type="entry name" value="GCV_H"/>
    <property type="match status" value="1"/>
</dbReference>
<dbReference type="GO" id="GO:0005829">
    <property type="term" value="C:cytosol"/>
    <property type="evidence" value="ECO:0007669"/>
    <property type="project" value="TreeGrafter"/>
</dbReference>
<dbReference type="CDD" id="cd06848">
    <property type="entry name" value="GCS_H"/>
    <property type="match status" value="1"/>
</dbReference>
<dbReference type="PANTHER" id="PTHR11715">
    <property type="entry name" value="GLYCINE CLEAVAGE SYSTEM H PROTEIN"/>
    <property type="match status" value="1"/>
</dbReference>
<protein>
    <recommendedName>
        <fullName evidence="3">Glycine cleavage system H protein</fullName>
    </recommendedName>
</protein>
<evidence type="ECO:0000313" key="7">
    <source>
        <dbReference type="Proteomes" id="UP000604381"/>
    </source>
</evidence>
<dbReference type="PROSITE" id="PS00189">
    <property type="entry name" value="LIPOYL"/>
    <property type="match status" value="1"/>
</dbReference>
<organism evidence="6 7">
    <name type="scientific">Candidatus Amphirhobacter heronislandensis</name>
    <dbReference type="NCBI Taxonomy" id="1732024"/>
    <lineage>
        <taxon>Bacteria</taxon>
        <taxon>Pseudomonadati</taxon>
        <taxon>Pseudomonadota</taxon>
        <taxon>Gammaproteobacteria</taxon>
        <taxon>Candidatus Tethybacterales</taxon>
        <taxon>Candidatus Tethybacteraceae</taxon>
        <taxon>Candidatus Amphirhobacter</taxon>
    </lineage>
</organism>
<dbReference type="InterPro" id="IPR003016">
    <property type="entry name" value="2-oxoA_DH_lipoyl-BS"/>
</dbReference>
<dbReference type="NCBIfam" id="TIGR00527">
    <property type="entry name" value="gcvH"/>
    <property type="match status" value="1"/>
</dbReference>
<dbReference type="Proteomes" id="UP000604381">
    <property type="component" value="Unassembled WGS sequence"/>
</dbReference>
<keyword evidence="2 3" id="KW-0450">Lipoyl</keyword>
<dbReference type="Gene3D" id="2.40.50.100">
    <property type="match status" value="1"/>
</dbReference>
<gene>
    <name evidence="3 6" type="primary">gcvH</name>
    <name evidence="6" type="ORF">ISN26_03595</name>
</gene>
<evidence type="ECO:0000256" key="1">
    <source>
        <dbReference type="ARBA" id="ARBA00009249"/>
    </source>
</evidence>
<dbReference type="InterPro" id="IPR033753">
    <property type="entry name" value="GCV_H/Fam206"/>
</dbReference>
<comment type="caution">
    <text evidence="6">The sequence shown here is derived from an EMBL/GenBank/DDBJ whole genome shotgun (WGS) entry which is preliminary data.</text>
</comment>
<dbReference type="NCBIfam" id="NF002270">
    <property type="entry name" value="PRK01202.1"/>
    <property type="match status" value="1"/>
</dbReference>
<dbReference type="GO" id="GO:0009249">
    <property type="term" value="P:protein lipoylation"/>
    <property type="evidence" value="ECO:0007669"/>
    <property type="project" value="TreeGrafter"/>
</dbReference>
<evidence type="ECO:0000256" key="2">
    <source>
        <dbReference type="ARBA" id="ARBA00022823"/>
    </source>
</evidence>
<dbReference type="SUPFAM" id="SSF51230">
    <property type="entry name" value="Single hybrid motif"/>
    <property type="match status" value="1"/>
</dbReference>
<dbReference type="GO" id="GO:0005960">
    <property type="term" value="C:glycine cleavage complex"/>
    <property type="evidence" value="ECO:0007669"/>
    <property type="project" value="InterPro"/>
</dbReference>
<dbReference type="AlphaFoldDB" id="A0A930XWJ4"/>
<accession>A0A930XWJ4</accession>
<evidence type="ECO:0000256" key="4">
    <source>
        <dbReference type="PIRSR" id="PIRSR617453-50"/>
    </source>
</evidence>
<comment type="cofactor">
    <cofactor evidence="3">
        <name>(R)-lipoate</name>
        <dbReference type="ChEBI" id="CHEBI:83088"/>
    </cofactor>
    <text evidence="3">Binds 1 lipoyl cofactor covalently.</text>
</comment>
<evidence type="ECO:0000313" key="6">
    <source>
        <dbReference type="EMBL" id="MBF2735157.1"/>
    </source>
</evidence>
<keyword evidence="7" id="KW-1185">Reference proteome</keyword>